<dbReference type="Pfam" id="PF00300">
    <property type="entry name" value="His_Phos_1"/>
    <property type="match status" value="1"/>
</dbReference>
<dbReference type="AlphaFoldDB" id="A0A3N0IZB9"/>
<feature type="binding site" evidence="3">
    <location>
        <begin position="103"/>
        <end position="106"/>
    </location>
    <ligand>
        <name>substrate</name>
    </ligand>
</feature>
<evidence type="ECO:0000313" key="4">
    <source>
        <dbReference type="EMBL" id="RDB67809.1"/>
    </source>
</evidence>
<dbReference type="EMBL" id="PPTT01000021">
    <property type="protein sequence ID" value="RDB67809.1"/>
    <property type="molecule type" value="Genomic_DNA"/>
</dbReference>
<evidence type="ECO:0000313" key="6">
    <source>
        <dbReference type="Proteomes" id="UP000253817"/>
    </source>
</evidence>
<feature type="binding site" evidence="3">
    <location>
        <position position="70"/>
    </location>
    <ligand>
        <name>substrate</name>
    </ligand>
</feature>
<dbReference type="GO" id="GO:0045820">
    <property type="term" value="P:negative regulation of glycolytic process"/>
    <property type="evidence" value="ECO:0007669"/>
    <property type="project" value="TreeGrafter"/>
</dbReference>
<proteinExistence type="predicted"/>
<name>A0A3N0IZB9_9ACTN</name>
<dbReference type="Proteomes" id="UP000253817">
    <property type="component" value="Unassembled WGS sequence"/>
</dbReference>
<accession>A0A3N0IZB9</accession>
<dbReference type="Proteomes" id="UP000270112">
    <property type="component" value="Unassembled WGS sequence"/>
</dbReference>
<evidence type="ECO:0000256" key="2">
    <source>
        <dbReference type="PIRSR" id="PIRSR613078-1"/>
    </source>
</evidence>
<dbReference type="SUPFAM" id="SSF53254">
    <property type="entry name" value="Phosphoglycerate mutase-like"/>
    <property type="match status" value="1"/>
</dbReference>
<dbReference type="InterPro" id="IPR001345">
    <property type="entry name" value="PG/BPGM_mutase_AS"/>
</dbReference>
<evidence type="ECO:0000313" key="5">
    <source>
        <dbReference type="EMBL" id="RNM42257.1"/>
    </source>
</evidence>
<dbReference type="GO" id="GO:0043456">
    <property type="term" value="P:regulation of pentose-phosphate shunt"/>
    <property type="evidence" value="ECO:0007669"/>
    <property type="project" value="TreeGrafter"/>
</dbReference>
<reference evidence="4 6" key="1">
    <citation type="journal article" date="2018" name="Elife">
        <title>Discovery and characterization of a prevalent human gut bacterial enzyme sufficient for the inactivation of a family of plant toxins.</title>
        <authorList>
            <person name="Koppel N."/>
            <person name="Bisanz J.E."/>
            <person name="Pandelia M.E."/>
            <person name="Turnbaugh P.J."/>
            <person name="Balskus E.P."/>
        </authorList>
    </citation>
    <scope>NUCLEOTIDE SEQUENCE [LARGE SCALE GENOMIC DNA]</scope>
    <source>
        <strain evidence="4 6">DSM 16107</strain>
    </source>
</reference>
<gene>
    <name evidence="4" type="ORF">C1876_12010</name>
    <name evidence="5" type="ORF">DMP09_05835</name>
</gene>
<dbReference type="InterPro" id="IPR051695">
    <property type="entry name" value="Phosphoglycerate_Mutase"/>
</dbReference>
<feature type="active site" description="Tele-phosphohistidine intermediate" evidence="2">
    <location>
        <position position="21"/>
    </location>
</feature>
<dbReference type="OrthoDB" id="4131070at2"/>
<dbReference type="InterPro" id="IPR013078">
    <property type="entry name" value="His_Pase_superF_clade-1"/>
</dbReference>
<organism evidence="5 7">
    <name type="scientific">Eggerthella sinensis</name>
    <dbReference type="NCBI Taxonomy" id="242230"/>
    <lineage>
        <taxon>Bacteria</taxon>
        <taxon>Bacillati</taxon>
        <taxon>Actinomycetota</taxon>
        <taxon>Coriobacteriia</taxon>
        <taxon>Eggerthellales</taxon>
        <taxon>Eggerthellaceae</taxon>
        <taxon>Eggerthella</taxon>
    </lineage>
</organism>
<reference evidence="5" key="3">
    <citation type="journal article" date="2019" name="Microbiol. Resour. Announc.">
        <title>Draft Genome Sequences of Type Strains of Gordonibacter faecihominis, Paraeggerthella hongkongensis, Parvibacter caecicola,Slackia equolifaciens, Slackia faecicanis, and Slackia isoflavoniconvertens.</title>
        <authorList>
            <person name="Danylec N."/>
            <person name="Stoll D.A."/>
            <person name="Dotsch A."/>
            <person name="Huch M."/>
        </authorList>
    </citation>
    <scope>NUCLEOTIDE SEQUENCE</scope>
    <source>
        <strain evidence="5">DSM 16107</strain>
    </source>
</reference>
<dbReference type="GO" id="GO:0005829">
    <property type="term" value="C:cytosol"/>
    <property type="evidence" value="ECO:0007669"/>
    <property type="project" value="TreeGrafter"/>
</dbReference>
<dbReference type="SMART" id="SM00855">
    <property type="entry name" value="PGAM"/>
    <property type="match status" value="1"/>
</dbReference>
<keyword evidence="6" id="KW-1185">Reference proteome</keyword>
<keyword evidence="1" id="KW-0378">Hydrolase</keyword>
<dbReference type="GO" id="GO:0004331">
    <property type="term" value="F:fructose-2,6-bisphosphate 2-phosphatase activity"/>
    <property type="evidence" value="ECO:0007669"/>
    <property type="project" value="TreeGrafter"/>
</dbReference>
<dbReference type="Gene3D" id="3.40.50.1240">
    <property type="entry name" value="Phosphoglycerate mutase-like"/>
    <property type="match status" value="1"/>
</dbReference>
<dbReference type="PANTHER" id="PTHR46517">
    <property type="entry name" value="FRUCTOSE-2,6-BISPHOSPHATASE TIGAR"/>
    <property type="match status" value="1"/>
</dbReference>
<dbReference type="RefSeq" id="WP_114546956.1">
    <property type="nucleotide sequence ID" value="NZ_PPTT01000021.1"/>
</dbReference>
<feature type="binding site" evidence="3">
    <location>
        <begin position="20"/>
        <end position="27"/>
    </location>
    <ligand>
        <name>substrate</name>
    </ligand>
</feature>
<feature type="active site" description="Proton donor/acceptor" evidence="2">
    <location>
        <position position="103"/>
    </location>
</feature>
<evidence type="ECO:0000313" key="7">
    <source>
        <dbReference type="Proteomes" id="UP000270112"/>
    </source>
</evidence>
<reference evidence="7" key="2">
    <citation type="submission" date="2018-05" db="EMBL/GenBank/DDBJ databases">
        <title>Genome Sequencing of selected type strains of the family Eggerthellaceae.</title>
        <authorList>
            <person name="Danylec N."/>
            <person name="Stoll D.A."/>
            <person name="Doetsch A."/>
            <person name="Huch M."/>
        </authorList>
    </citation>
    <scope>NUCLEOTIDE SEQUENCE [LARGE SCALE GENOMIC DNA]</scope>
    <source>
        <strain evidence="7">DSM 16107</strain>
    </source>
</reference>
<comment type="caution">
    <text evidence="5">The sequence shown here is derived from an EMBL/GenBank/DDBJ whole genome shotgun (WGS) entry which is preliminary data.</text>
</comment>
<protein>
    <submittedName>
        <fullName evidence="5">Histidine phosphatase family protein</fullName>
    </submittedName>
</protein>
<dbReference type="PANTHER" id="PTHR46517:SF1">
    <property type="entry name" value="FRUCTOSE-2,6-BISPHOSPHATASE TIGAR"/>
    <property type="match status" value="1"/>
</dbReference>
<dbReference type="PROSITE" id="PS00175">
    <property type="entry name" value="PG_MUTASE"/>
    <property type="match status" value="1"/>
</dbReference>
<dbReference type="InterPro" id="IPR029033">
    <property type="entry name" value="His_PPase_superfam"/>
</dbReference>
<evidence type="ECO:0000256" key="1">
    <source>
        <dbReference type="ARBA" id="ARBA00022801"/>
    </source>
</evidence>
<dbReference type="EMBL" id="QICC01000016">
    <property type="protein sequence ID" value="RNM42257.1"/>
    <property type="molecule type" value="Genomic_DNA"/>
</dbReference>
<evidence type="ECO:0000256" key="3">
    <source>
        <dbReference type="PIRSR" id="PIRSR613078-2"/>
    </source>
</evidence>
<dbReference type="CDD" id="cd07067">
    <property type="entry name" value="HP_PGM_like"/>
    <property type="match status" value="1"/>
</dbReference>
<sequence length="238" mass="25872">MVALQPDEGTDGAVKFYIVRHGQTLFNVMGKVQGWCDTPLTDEGVRGAQALGRGLTGLEFAAAYSSDSGRAVQTLDALLDAREREMPGIVQPSWRASDARLREWCYGDLEGEPGERLHKTLTAGFGRELPMEELNRRLPEVADVLANADTSGRAERFDAIEARLRQFFLDAGRTTRAAGGGNVLVVTHAFVVRSIVYLLDPSRVNDPLKILNASVTEVAFDGEAFSLGAVGSTAWHRP</sequence>